<dbReference type="Pfam" id="PF00589">
    <property type="entry name" value="Phage_integrase"/>
    <property type="match status" value="1"/>
</dbReference>
<dbReference type="Gene3D" id="1.10.150.130">
    <property type="match status" value="1"/>
</dbReference>
<accession>A0AAC9FLH9</accession>
<dbReference type="InterPro" id="IPR010998">
    <property type="entry name" value="Integrase_recombinase_N"/>
</dbReference>
<protein>
    <submittedName>
        <fullName evidence="6">Integrase</fullName>
    </submittedName>
</protein>
<dbReference type="InterPro" id="IPR011010">
    <property type="entry name" value="DNA_brk_join_enz"/>
</dbReference>
<gene>
    <name evidence="6" type="ORF">WM43_07475</name>
</gene>
<dbReference type="EMBL" id="CP014774">
    <property type="protein sequence ID" value="ANB52516.1"/>
    <property type="molecule type" value="Genomic_DNA"/>
</dbReference>
<evidence type="ECO:0000313" key="6">
    <source>
        <dbReference type="EMBL" id="ANB52516.1"/>
    </source>
</evidence>
<dbReference type="RefSeq" id="WP_064338575.1">
    <property type="nucleotide sequence ID" value="NZ_CP014774.1"/>
</dbReference>
<evidence type="ECO:0000313" key="7">
    <source>
        <dbReference type="Proteomes" id="UP000076809"/>
    </source>
</evidence>
<dbReference type="PROSITE" id="PS51898">
    <property type="entry name" value="TYR_RECOMBINASE"/>
    <property type="match status" value="1"/>
</dbReference>
<dbReference type="PANTHER" id="PTHR30349:SF41">
    <property type="entry name" value="INTEGRASE_RECOMBINASE PROTEIN MJ0367-RELATED"/>
    <property type="match status" value="1"/>
</dbReference>
<dbReference type="Gene3D" id="1.10.443.10">
    <property type="entry name" value="Intergrase catalytic core"/>
    <property type="match status" value="1"/>
</dbReference>
<evidence type="ECO:0000256" key="1">
    <source>
        <dbReference type="ARBA" id="ARBA00008857"/>
    </source>
</evidence>
<dbReference type="AlphaFoldDB" id="A0AAC9FLH9"/>
<organism evidence="6 7">
    <name type="scientific">Aeromonas veronii</name>
    <dbReference type="NCBI Taxonomy" id="654"/>
    <lineage>
        <taxon>Bacteria</taxon>
        <taxon>Pseudomonadati</taxon>
        <taxon>Pseudomonadota</taxon>
        <taxon>Gammaproteobacteria</taxon>
        <taxon>Aeromonadales</taxon>
        <taxon>Aeromonadaceae</taxon>
        <taxon>Aeromonas</taxon>
    </lineage>
</organism>
<reference evidence="6 7" key="1">
    <citation type="journal article" date="2016" name="J. Clin. Microbiol.">
        <title>Detection and Whole-Genome Sequencing of Carbapenemase-Producing Aeromonas hydrophila Isolates from Routine Perirectal Surveillance Culture.</title>
        <authorList>
            <person name="Hughes H.Y."/>
            <person name="Conlan S.P."/>
            <person name="Lau A.F."/>
            <person name="Dekker J.P."/>
            <person name="Michelin A.V."/>
            <person name="Youn J.H."/>
            <person name="Henderson D.K."/>
            <person name="Frank K.M."/>
            <person name="Segre J.A."/>
            <person name="Palmore T.N."/>
        </authorList>
    </citation>
    <scope>NUCLEOTIDE SEQUENCE [LARGE SCALE GENOMIC DNA]</scope>
    <source>
        <strain evidence="6 7">AVNIH1</strain>
    </source>
</reference>
<dbReference type="InterPro" id="IPR013762">
    <property type="entry name" value="Integrase-like_cat_sf"/>
</dbReference>
<dbReference type="Proteomes" id="UP000076809">
    <property type="component" value="Chromosome"/>
</dbReference>
<proteinExistence type="inferred from homology"/>
<evidence type="ECO:0000256" key="2">
    <source>
        <dbReference type="ARBA" id="ARBA00022908"/>
    </source>
</evidence>
<comment type="similarity">
    <text evidence="1">Belongs to the 'phage' integrase family.</text>
</comment>
<evidence type="ECO:0000259" key="5">
    <source>
        <dbReference type="PROSITE" id="PS51898"/>
    </source>
</evidence>
<dbReference type="GO" id="GO:0015074">
    <property type="term" value="P:DNA integration"/>
    <property type="evidence" value="ECO:0007669"/>
    <property type="project" value="UniProtKB-KW"/>
</dbReference>
<keyword evidence="3" id="KW-0238">DNA-binding</keyword>
<name>A0AAC9FLH9_AERVE</name>
<dbReference type="GO" id="GO:0003677">
    <property type="term" value="F:DNA binding"/>
    <property type="evidence" value="ECO:0007669"/>
    <property type="project" value="UniProtKB-KW"/>
</dbReference>
<feature type="domain" description="Tyr recombinase" evidence="5">
    <location>
        <begin position="255"/>
        <end position="426"/>
    </location>
</feature>
<dbReference type="InterPro" id="IPR050090">
    <property type="entry name" value="Tyrosine_recombinase_XerCD"/>
</dbReference>
<sequence length="443" mass="50107">MTTKKSPLNNSLLLRGNIWHIHWNVPKGLRNDPLFRGKAIYSKSLKTRDVHEARKMRDLLVGQFREMAAASSTHASRRAFLAAYNEARQARIALDSRSVYLDDRELTNAVDALESAFNVDAEIARGDYVKADAFLAAIHDQPEVADKYAITLKDAAWEFTKAHEGKADRVTLSRIKNATASLVQALGGKDIPLKELTNRQVTRWITSLSASLSDSTRRSYIVALEKMWHWVWLNEHVDGASPFKGTKIDRQGDGTSYEEFTVEEVQSLITHASPEELELMRYGLITGCRISELVELTEANFIICEGVHVVQIFEGKTKAAKRPIPLPEHLWTSLKGCVMSGAWNKRLAEHWSQKFGRLKLKATGKRDRVKGFHSFRHMTATAYEQVHTEERIVAVILGHKHKRGESLSYGLYSSGLAPHQYLEAVETMLASDYMSQFLKLFNK</sequence>
<evidence type="ECO:0000256" key="4">
    <source>
        <dbReference type="ARBA" id="ARBA00023172"/>
    </source>
</evidence>
<dbReference type="InterPro" id="IPR002104">
    <property type="entry name" value="Integrase_catalytic"/>
</dbReference>
<keyword evidence="2" id="KW-0229">DNA integration</keyword>
<dbReference type="GO" id="GO:0006310">
    <property type="term" value="P:DNA recombination"/>
    <property type="evidence" value="ECO:0007669"/>
    <property type="project" value="UniProtKB-KW"/>
</dbReference>
<dbReference type="PANTHER" id="PTHR30349">
    <property type="entry name" value="PHAGE INTEGRASE-RELATED"/>
    <property type="match status" value="1"/>
</dbReference>
<evidence type="ECO:0000256" key="3">
    <source>
        <dbReference type="ARBA" id="ARBA00023125"/>
    </source>
</evidence>
<keyword evidence="4" id="KW-0233">DNA recombination</keyword>
<dbReference type="SUPFAM" id="SSF56349">
    <property type="entry name" value="DNA breaking-rejoining enzymes"/>
    <property type="match status" value="1"/>
</dbReference>